<proteinExistence type="predicted"/>
<organism evidence="7 8">
    <name type="scientific">Benzoatithermus flavus</name>
    <dbReference type="NCBI Taxonomy" id="3108223"/>
    <lineage>
        <taxon>Bacteria</taxon>
        <taxon>Pseudomonadati</taxon>
        <taxon>Pseudomonadota</taxon>
        <taxon>Alphaproteobacteria</taxon>
        <taxon>Geminicoccales</taxon>
        <taxon>Geminicoccaceae</taxon>
        <taxon>Benzoatithermus</taxon>
    </lineage>
</organism>
<feature type="region of interest" description="Disordered" evidence="4">
    <location>
        <begin position="24"/>
        <end position="45"/>
    </location>
</feature>
<evidence type="ECO:0000256" key="2">
    <source>
        <dbReference type="ARBA" id="ARBA00022452"/>
    </source>
</evidence>
<dbReference type="PANTHER" id="PTHR12815:SF42">
    <property type="entry name" value="BACTERIAL SURFACE ANTIGEN (D15) DOMAIN-CONTAINING PROTEIN"/>
    <property type="match status" value="1"/>
</dbReference>
<sequence>MRARRFRAALAFLALLPVVACGPSRSEQQPLGAEGEPSPTAPPVPYAVRFPSDLPPDLAKLLPQVAESARGVGEPPTSRLAIRQRAEKDVGLLQQALRAEGYFDATVDFRLEDAKEAPPEGVVQKLERAGEAAPQVVLVFEVRPGPRYRFGGIRVELVDNPDGYPAPTPASLGLVTGEPARTQAVLDAERTMLDAARKAGFALAKLGERDAVVDHAARTMDVALRLDPGARATFGEVSFTGAEGIEIGFLRGRVPFRTGERFDPALLDESQTNLFDTNLFSTIIVKPAEQLGPDRSLDVTYELHQRPPRSIGAELGYQTDIGPSARLFWEHRNLFGGGELFRAETNLSQPDQKASVALTKPDFLRTRQNLLANGAVERQDLKAYKSTSIGAGLGLEREFSRQLKGSLGVAFRYAAIQDRNKPEEVFGLVSLPGSLDWNFADDRFNPTRGGTLLLTAAPYIDVLGPSRRFFKTRFTTTRYLELLDGPELVLALRGSAGAIFGVATSDVPADERFYAGGGGSVRGIAFQKAGPLDEHNDPRGGRSLAEGSIELRSRFKNDMGFVLFLDAGTVFDTPLPGGSERLFFGAGPGFRYFTPIGPVRVDLGFPLNPRSGVDEAFQLYISIGQAF</sequence>
<dbReference type="Pfam" id="PF01103">
    <property type="entry name" value="Omp85"/>
    <property type="match status" value="1"/>
</dbReference>
<dbReference type="InterPro" id="IPR000184">
    <property type="entry name" value="Bac_surfAg_D15"/>
</dbReference>
<keyword evidence="5" id="KW-0732">Signal</keyword>
<evidence type="ECO:0000256" key="5">
    <source>
        <dbReference type="SAM" id="SignalP"/>
    </source>
</evidence>
<dbReference type="InterPro" id="IPR039910">
    <property type="entry name" value="D15-like"/>
</dbReference>
<keyword evidence="3" id="KW-0472">Membrane</keyword>
<evidence type="ECO:0000256" key="1">
    <source>
        <dbReference type="ARBA" id="ARBA00004370"/>
    </source>
</evidence>
<evidence type="ECO:0000256" key="4">
    <source>
        <dbReference type="SAM" id="MobiDB-lite"/>
    </source>
</evidence>
<evidence type="ECO:0000256" key="3">
    <source>
        <dbReference type="ARBA" id="ARBA00023136"/>
    </source>
</evidence>
<feature type="domain" description="Bacterial surface antigen (D15)" evidence="6">
    <location>
        <begin position="333"/>
        <end position="627"/>
    </location>
</feature>
<evidence type="ECO:0000259" key="6">
    <source>
        <dbReference type="Pfam" id="PF01103"/>
    </source>
</evidence>
<dbReference type="Gene3D" id="2.40.160.50">
    <property type="entry name" value="membrane protein fhac: a member of the omp85/tpsb transporter family"/>
    <property type="match status" value="1"/>
</dbReference>
<evidence type="ECO:0000313" key="7">
    <source>
        <dbReference type="EMBL" id="MEK0083620.1"/>
    </source>
</evidence>
<keyword evidence="8" id="KW-1185">Reference proteome</keyword>
<comment type="caution">
    <text evidence="7">The sequence shown here is derived from an EMBL/GenBank/DDBJ whole genome shotgun (WGS) entry which is preliminary data.</text>
</comment>
<dbReference type="PANTHER" id="PTHR12815">
    <property type="entry name" value="SORTING AND ASSEMBLY MACHINERY SAMM50 PROTEIN FAMILY MEMBER"/>
    <property type="match status" value="1"/>
</dbReference>
<keyword evidence="2" id="KW-1134">Transmembrane beta strand</keyword>
<keyword evidence="2" id="KW-0812">Transmembrane</keyword>
<feature type="chain" id="PRO_5045413166" evidence="5">
    <location>
        <begin position="21"/>
        <end position="627"/>
    </location>
</feature>
<dbReference type="RefSeq" id="WP_418159470.1">
    <property type="nucleotide sequence ID" value="NZ_JBBLZC010000009.1"/>
</dbReference>
<dbReference type="Gene3D" id="3.10.20.310">
    <property type="entry name" value="membrane protein fhac"/>
    <property type="match status" value="1"/>
</dbReference>
<gene>
    <name evidence="7" type="ORF">U1T56_10690</name>
</gene>
<comment type="subcellular location">
    <subcellularLocation>
        <location evidence="1">Membrane</location>
    </subcellularLocation>
</comment>
<feature type="signal peptide" evidence="5">
    <location>
        <begin position="1"/>
        <end position="20"/>
    </location>
</feature>
<dbReference type="EMBL" id="JBBLZC010000009">
    <property type="protein sequence ID" value="MEK0083620.1"/>
    <property type="molecule type" value="Genomic_DNA"/>
</dbReference>
<dbReference type="Proteomes" id="UP001375743">
    <property type="component" value="Unassembled WGS sequence"/>
</dbReference>
<name>A0ABU8XQX4_9PROT</name>
<accession>A0ABU8XQX4</accession>
<protein>
    <submittedName>
        <fullName evidence="7">Autotransporter assembly complex family protein</fullName>
    </submittedName>
</protein>
<reference evidence="7 8" key="1">
    <citation type="submission" date="2024-01" db="EMBL/GenBank/DDBJ databases">
        <title>Multi-omics insights into the function and evolution of sodium benzoate biodegradation pathways in Benzoatithermus flavus gen. nov., sp. nov. from hot spring.</title>
        <authorList>
            <person name="Hu C.-J."/>
            <person name="Li W.-J."/>
        </authorList>
    </citation>
    <scope>NUCLEOTIDE SEQUENCE [LARGE SCALE GENOMIC DNA]</scope>
    <source>
        <strain evidence="7 8">SYSU G07066</strain>
    </source>
</reference>
<evidence type="ECO:0000313" key="8">
    <source>
        <dbReference type="Proteomes" id="UP001375743"/>
    </source>
</evidence>